<name>A0AAD4T725_9MAGN</name>
<sequence>MCVIAVRKEGENVVIDVLKNVIGTLDFRVKYLLLGETYVWFNQAQKQRRRTYRAHGRINPYMSSPCHIELTLSEKEEAVKKEVRVTGILTEL</sequence>
<dbReference type="SUPFAM" id="SSF54843">
    <property type="entry name" value="Ribosomal protein L22"/>
    <property type="match status" value="1"/>
</dbReference>
<dbReference type="AlphaFoldDB" id="A0AAD4T725"/>
<dbReference type="Gene3D" id="3.90.470.10">
    <property type="entry name" value="Ribosomal protein L22/L17"/>
    <property type="match status" value="1"/>
</dbReference>
<accession>A0AAD4T725</accession>
<keyword evidence="2 4" id="KW-0689">Ribosomal protein</keyword>
<dbReference type="GO" id="GO:0002181">
    <property type="term" value="P:cytoplasmic translation"/>
    <property type="evidence" value="ECO:0007669"/>
    <property type="project" value="TreeGrafter"/>
</dbReference>
<dbReference type="EMBL" id="JAJJMB010005117">
    <property type="protein sequence ID" value="KAI3940792.1"/>
    <property type="molecule type" value="Genomic_DNA"/>
</dbReference>
<dbReference type="GO" id="GO:0022625">
    <property type="term" value="C:cytosolic large ribosomal subunit"/>
    <property type="evidence" value="ECO:0007669"/>
    <property type="project" value="TreeGrafter"/>
</dbReference>
<evidence type="ECO:0000256" key="1">
    <source>
        <dbReference type="ARBA" id="ARBA00009451"/>
    </source>
</evidence>
<dbReference type="PANTHER" id="PTHR11593:SF10">
    <property type="entry name" value="60S RIBOSOMAL PROTEIN L17"/>
    <property type="match status" value="1"/>
</dbReference>
<evidence type="ECO:0000256" key="3">
    <source>
        <dbReference type="ARBA" id="ARBA00023274"/>
    </source>
</evidence>
<dbReference type="InterPro" id="IPR005721">
    <property type="entry name" value="Ribosomal_uL22_euk/arc"/>
</dbReference>
<protein>
    <recommendedName>
        <fullName evidence="7">60S ribosomal protein L17</fullName>
    </recommendedName>
</protein>
<evidence type="ECO:0000256" key="4">
    <source>
        <dbReference type="RuleBase" id="RU004005"/>
    </source>
</evidence>
<evidence type="ECO:0000313" key="6">
    <source>
        <dbReference type="Proteomes" id="UP001202328"/>
    </source>
</evidence>
<dbReference type="InterPro" id="IPR036394">
    <property type="entry name" value="Ribosomal_uL22_sf"/>
</dbReference>
<dbReference type="PROSITE" id="PS00464">
    <property type="entry name" value="RIBOSOMAL_L22"/>
    <property type="match status" value="1"/>
</dbReference>
<keyword evidence="3 4" id="KW-0687">Ribonucleoprotein</keyword>
<keyword evidence="6" id="KW-1185">Reference proteome</keyword>
<gene>
    <name evidence="5" type="ORF">MKW98_030111</name>
</gene>
<organism evidence="5 6">
    <name type="scientific">Papaver atlanticum</name>
    <dbReference type="NCBI Taxonomy" id="357466"/>
    <lineage>
        <taxon>Eukaryota</taxon>
        <taxon>Viridiplantae</taxon>
        <taxon>Streptophyta</taxon>
        <taxon>Embryophyta</taxon>
        <taxon>Tracheophyta</taxon>
        <taxon>Spermatophyta</taxon>
        <taxon>Magnoliopsida</taxon>
        <taxon>Ranunculales</taxon>
        <taxon>Papaveraceae</taxon>
        <taxon>Papaveroideae</taxon>
        <taxon>Papaver</taxon>
    </lineage>
</organism>
<comment type="caution">
    <text evidence="5">The sequence shown here is derived from an EMBL/GenBank/DDBJ whole genome shotgun (WGS) entry which is preliminary data.</text>
</comment>
<dbReference type="PANTHER" id="PTHR11593">
    <property type="entry name" value="60S RIBOSOMAL PROTEIN L17"/>
    <property type="match status" value="1"/>
</dbReference>
<comment type="similarity">
    <text evidence="1 4">Belongs to the universal ribosomal protein uL22 family.</text>
</comment>
<dbReference type="Pfam" id="PF00237">
    <property type="entry name" value="Ribosomal_L22"/>
    <property type="match status" value="1"/>
</dbReference>
<proteinExistence type="inferred from homology"/>
<evidence type="ECO:0008006" key="7">
    <source>
        <dbReference type="Google" id="ProtNLM"/>
    </source>
</evidence>
<dbReference type="InterPro" id="IPR001063">
    <property type="entry name" value="Ribosomal_uL22"/>
</dbReference>
<dbReference type="GO" id="GO:0003735">
    <property type="term" value="F:structural constituent of ribosome"/>
    <property type="evidence" value="ECO:0007669"/>
    <property type="project" value="InterPro"/>
</dbReference>
<dbReference type="InterPro" id="IPR018260">
    <property type="entry name" value="Ribosomal_uL22_CS"/>
</dbReference>
<reference evidence="5" key="1">
    <citation type="submission" date="2022-04" db="EMBL/GenBank/DDBJ databases">
        <title>A functionally conserved STORR gene fusion in Papaver species that diverged 16.8 million years ago.</title>
        <authorList>
            <person name="Catania T."/>
        </authorList>
    </citation>
    <scope>NUCLEOTIDE SEQUENCE</scope>
    <source>
        <strain evidence="5">S-188037</strain>
    </source>
</reference>
<evidence type="ECO:0000313" key="5">
    <source>
        <dbReference type="EMBL" id="KAI3940792.1"/>
    </source>
</evidence>
<dbReference type="Proteomes" id="UP001202328">
    <property type="component" value="Unassembled WGS sequence"/>
</dbReference>
<evidence type="ECO:0000256" key="2">
    <source>
        <dbReference type="ARBA" id="ARBA00022980"/>
    </source>
</evidence>